<name>A0A507AVK3_9PEZI</name>
<proteinExistence type="inferred from homology"/>
<comment type="similarity">
    <text evidence="2">Belongs to the major facilitator superfamily.</text>
</comment>
<dbReference type="STRING" id="1093900.A0A507AVK3"/>
<dbReference type="InterPro" id="IPR036259">
    <property type="entry name" value="MFS_trans_sf"/>
</dbReference>
<dbReference type="PANTHER" id="PTHR23502:SF68">
    <property type="entry name" value="MULTIDRUG TRANSPORTER, PUTATIVE (AFU_ORTHOLOGUE AFUA_3G01120)-RELATED"/>
    <property type="match status" value="1"/>
</dbReference>
<feature type="transmembrane region" description="Helical" evidence="6">
    <location>
        <begin position="218"/>
        <end position="241"/>
    </location>
</feature>
<evidence type="ECO:0000256" key="5">
    <source>
        <dbReference type="ARBA" id="ARBA00023136"/>
    </source>
</evidence>
<evidence type="ECO:0000313" key="9">
    <source>
        <dbReference type="Proteomes" id="UP000319257"/>
    </source>
</evidence>
<comment type="subcellular location">
    <subcellularLocation>
        <location evidence="1">Membrane</location>
        <topology evidence="1">Multi-pass membrane protein</topology>
    </subcellularLocation>
</comment>
<keyword evidence="5 6" id="KW-0472">Membrane</keyword>
<dbReference type="InParanoid" id="A0A507AVK3"/>
<dbReference type="Gene3D" id="1.20.1250.20">
    <property type="entry name" value="MFS general substrate transporter like domains"/>
    <property type="match status" value="1"/>
</dbReference>
<dbReference type="InterPro" id="IPR020846">
    <property type="entry name" value="MFS_dom"/>
</dbReference>
<feature type="transmembrane region" description="Helical" evidence="6">
    <location>
        <begin position="84"/>
        <end position="106"/>
    </location>
</feature>
<reference evidence="8 9" key="1">
    <citation type="submission" date="2019-06" db="EMBL/GenBank/DDBJ databases">
        <title>Draft genome sequence of the filamentous fungus Phialemoniopsis curvata isolated from diesel fuel.</title>
        <authorList>
            <person name="Varaljay V.A."/>
            <person name="Lyon W.J."/>
            <person name="Crouch A.L."/>
            <person name="Drake C.E."/>
            <person name="Hollomon J.M."/>
            <person name="Nadeau L.J."/>
            <person name="Nunn H.S."/>
            <person name="Stevenson B.S."/>
            <person name="Bojanowski C.L."/>
            <person name="Crookes-Goodson W.J."/>
        </authorList>
    </citation>
    <scope>NUCLEOTIDE SEQUENCE [LARGE SCALE GENOMIC DNA]</scope>
    <source>
        <strain evidence="8 9">D216</strain>
    </source>
</reference>
<gene>
    <name evidence="8" type="ORF">E0L32_007480</name>
</gene>
<dbReference type="GeneID" id="41974927"/>
<sequence>MVSPLASTIIAPGTDLVMKEFSAASSVVSAMITSVYILGYAFGPLAIAPLSELYGRTILYNVCNLVFLVFNIGCAKANSLEALIAMRFFTGIAAACPVTIGAGSIADMIPHEKRGAAMAAWVIGPLLGPAIGPIAGVGAYVSGSIGWRWSFWVVSIAAGASGLLILIGLRESHAPTILESKTRTLQKNTGNASLTSALHSGKTPGEAFRFSLLRPVKMLLLSPIVLVLSLYLAILYGYIYLCITTFPRVFEQKYGFTRGGGGLANLGIGIGSLLGLFMLGAVSDRQVKALTARYGGDPKPEYRLPGTIIGALFVPAGLFWYGWTAEHKAHWILPIIGTGFLGGGMVIAFMATSTYLVDTFTVYAASAMAAATVCRSLLGALLPLAGNDMYDELGVGWGTSVLGFISVVFIPVPFLLYRYGERIRESKIFKVTF</sequence>
<comment type="caution">
    <text evidence="8">The sequence shown here is derived from an EMBL/GenBank/DDBJ whole genome shotgun (WGS) entry which is preliminary data.</text>
</comment>
<dbReference type="AlphaFoldDB" id="A0A507AVK3"/>
<evidence type="ECO:0000256" key="6">
    <source>
        <dbReference type="SAM" id="Phobius"/>
    </source>
</evidence>
<feature type="transmembrane region" description="Helical" evidence="6">
    <location>
        <begin position="118"/>
        <end position="143"/>
    </location>
</feature>
<dbReference type="InterPro" id="IPR011701">
    <property type="entry name" value="MFS"/>
</dbReference>
<feature type="transmembrane region" description="Helical" evidence="6">
    <location>
        <begin position="58"/>
        <end position="78"/>
    </location>
</feature>
<feature type="transmembrane region" description="Helical" evidence="6">
    <location>
        <begin position="329"/>
        <end position="350"/>
    </location>
</feature>
<protein>
    <recommendedName>
        <fullName evidence="7">Major facilitator superfamily (MFS) profile domain-containing protein</fullName>
    </recommendedName>
</protein>
<keyword evidence="4 6" id="KW-1133">Transmembrane helix</keyword>
<feature type="transmembrane region" description="Helical" evidence="6">
    <location>
        <begin position="302"/>
        <end position="323"/>
    </location>
</feature>
<accession>A0A507AVK3</accession>
<dbReference type="RefSeq" id="XP_030993454.1">
    <property type="nucleotide sequence ID" value="XM_031142228.1"/>
</dbReference>
<evidence type="ECO:0000256" key="1">
    <source>
        <dbReference type="ARBA" id="ARBA00004141"/>
    </source>
</evidence>
<dbReference type="Pfam" id="PF07690">
    <property type="entry name" value="MFS_1"/>
    <property type="match status" value="1"/>
</dbReference>
<keyword evidence="9" id="KW-1185">Reference proteome</keyword>
<evidence type="ECO:0000256" key="3">
    <source>
        <dbReference type="ARBA" id="ARBA00022692"/>
    </source>
</evidence>
<feature type="transmembrane region" description="Helical" evidence="6">
    <location>
        <begin position="149"/>
        <end position="169"/>
    </location>
</feature>
<dbReference type="EMBL" id="SKBQ01000046">
    <property type="protein sequence ID" value="TPX11743.1"/>
    <property type="molecule type" value="Genomic_DNA"/>
</dbReference>
<dbReference type="FunFam" id="1.20.1250.20:FF:000011">
    <property type="entry name" value="MFS multidrug transporter, putative"/>
    <property type="match status" value="1"/>
</dbReference>
<dbReference type="GO" id="GO:0022857">
    <property type="term" value="F:transmembrane transporter activity"/>
    <property type="evidence" value="ECO:0007669"/>
    <property type="project" value="InterPro"/>
</dbReference>
<dbReference type="Proteomes" id="UP000319257">
    <property type="component" value="Unassembled WGS sequence"/>
</dbReference>
<dbReference type="PANTHER" id="PTHR23502">
    <property type="entry name" value="MAJOR FACILITATOR SUPERFAMILY"/>
    <property type="match status" value="1"/>
</dbReference>
<evidence type="ECO:0000313" key="8">
    <source>
        <dbReference type="EMBL" id="TPX11743.1"/>
    </source>
</evidence>
<feature type="transmembrane region" description="Helical" evidence="6">
    <location>
        <begin position="23"/>
        <end position="46"/>
    </location>
</feature>
<feature type="domain" description="Major facilitator superfamily (MFS) profile" evidence="7">
    <location>
        <begin position="1"/>
        <end position="424"/>
    </location>
</feature>
<dbReference type="PROSITE" id="PS50850">
    <property type="entry name" value="MFS"/>
    <property type="match status" value="1"/>
</dbReference>
<dbReference type="OrthoDB" id="5296287at2759"/>
<organism evidence="8 9">
    <name type="scientific">Thyridium curvatum</name>
    <dbReference type="NCBI Taxonomy" id="1093900"/>
    <lineage>
        <taxon>Eukaryota</taxon>
        <taxon>Fungi</taxon>
        <taxon>Dikarya</taxon>
        <taxon>Ascomycota</taxon>
        <taxon>Pezizomycotina</taxon>
        <taxon>Sordariomycetes</taxon>
        <taxon>Sordariomycetidae</taxon>
        <taxon>Thyridiales</taxon>
        <taxon>Thyridiaceae</taxon>
        <taxon>Thyridium</taxon>
    </lineage>
</organism>
<dbReference type="GO" id="GO:0016020">
    <property type="term" value="C:membrane"/>
    <property type="evidence" value="ECO:0007669"/>
    <property type="project" value="UniProtKB-SubCell"/>
</dbReference>
<dbReference type="SUPFAM" id="SSF103473">
    <property type="entry name" value="MFS general substrate transporter"/>
    <property type="match status" value="1"/>
</dbReference>
<dbReference type="CDD" id="cd17323">
    <property type="entry name" value="MFS_Tpo1_MDR_like"/>
    <property type="match status" value="1"/>
</dbReference>
<evidence type="ECO:0000256" key="2">
    <source>
        <dbReference type="ARBA" id="ARBA00008335"/>
    </source>
</evidence>
<evidence type="ECO:0000259" key="7">
    <source>
        <dbReference type="PROSITE" id="PS50850"/>
    </source>
</evidence>
<feature type="transmembrane region" description="Helical" evidence="6">
    <location>
        <begin position="261"/>
        <end position="282"/>
    </location>
</feature>
<keyword evidence="3 6" id="KW-0812">Transmembrane</keyword>
<evidence type="ECO:0000256" key="4">
    <source>
        <dbReference type="ARBA" id="ARBA00022989"/>
    </source>
</evidence>
<feature type="transmembrane region" description="Helical" evidence="6">
    <location>
        <begin position="397"/>
        <end position="417"/>
    </location>
</feature>